<evidence type="ECO:0000313" key="12">
    <source>
        <dbReference type="Proteomes" id="UP000236740"/>
    </source>
</evidence>
<feature type="transmembrane region" description="Helical" evidence="8">
    <location>
        <begin position="177"/>
        <end position="199"/>
    </location>
</feature>
<dbReference type="GO" id="GO:0008610">
    <property type="term" value="P:lipid biosynthetic process"/>
    <property type="evidence" value="ECO:0007669"/>
    <property type="project" value="UniProtKB-ARBA"/>
</dbReference>
<feature type="transmembrane region" description="Helical" evidence="8">
    <location>
        <begin position="273"/>
        <end position="297"/>
    </location>
</feature>
<sequence>MSRRQFTSRLRSLVRRLRLAPRSVVAAVRDRLERVAVAARAVVAAGRDRPERVVAAVLALAVGGLVYYLAIDLFPYHSVNDDEGVYLYQAAMLLEGKLFLRPGDIPWEAVRPWFFVVDEVGGEVRMYSKYSPVAPAVFAIGRLLGDWNIALGLVAAATAGGVYLLGSAAFDRRVGLLAVPILAGSPLFLLTSATFFSYAPATMLNVAFAAAYVRAARTGSRRWGAAAGTAVGVAFFCRPYTAVLFALPFIGHTLASLDVAWRRSGWSPGFRGVLGRSLAIALPGAAFVGVTLAYNAVVTGDPFLFPYAAFAPNDGIGFGTREILNYEREYTPALAADVTERIVEYFFTEWVAAGLLGTALAAVGVLAALWRERGRSGPGAIARFDPAAGMGSGEVAAVLFAVLPSVFLGEAYFWGTHNGLRNGLIDLLGPFYHFDALVPVAVFGAAGVAFLVRGAGSLLRSVTTRRRARIALLVGLVVSAPVVASAEAAVVEGPFAANERRTDSLEATYEPFEDRSFDDALVFTPDPYGDWQAHPFQYLRSGGGYDGDVVYATDGSPERDLAVLAATNRTAYRFTYRGDWTGAYFPVNSELRRLRVLEGESVRATTTVGVPAAASSTSVRVETPEGYARYSVPDAARTNDTVRVEWTIGPDAARAENLVYEGGSRFRDVPLADGGAEVDLVVTFVGVGGSSVTYRQEVTIDGDADGGVRAVWPPETRVCRLTTECGYEGTWVGPDGDYVDGVSVAMDARVAS</sequence>
<dbReference type="Pfam" id="PF25230">
    <property type="entry name" value="DUF7846"/>
    <property type="match status" value="1"/>
</dbReference>
<dbReference type="GO" id="GO:0005886">
    <property type="term" value="C:plasma membrane"/>
    <property type="evidence" value="ECO:0007669"/>
    <property type="project" value="UniProtKB-SubCell"/>
</dbReference>
<feature type="transmembrane region" description="Helical" evidence="8">
    <location>
        <begin position="434"/>
        <end position="458"/>
    </location>
</feature>
<keyword evidence="2" id="KW-1003">Cell membrane</keyword>
<name>A0A1H5SSF2_9EURY</name>
<evidence type="ECO:0000256" key="3">
    <source>
        <dbReference type="ARBA" id="ARBA00022676"/>
    </source>
</evidence>
<keyword evidence="6 8" id="KW-1133">Transmembrane helix</keyword>
<evidence type="ECO:0000256" key="1">
    <source>
        <dbReference type="ARBA" id="ARBA00004651"/>
    </source>
</evidence>
<evidence type="ECO:0000256" key="8">
    <source>
        <dbReference type="SAM" id="Phobius"/>
    </source>
</evidence>
<dbReference type="GO" id="GO:0016763">
    <property type="term" value="F:pentosyltransferase activity"/>
    <property type="evidence" value="ECO:0007669"/>
    <property type="project" value="TreeGrafter"/>
</dbReference>
<dbReference type="InterPro" id="IPR050297">
    <property type="entry name" value="LipidA_mod_glycosyltrf_83"/>
</dbReference>
<keyword evidence="5 8" id="KW-0812">Transmembrane</keyword>
<evidence type="ECO:0000259" key="9">
    <source>
        <dbReference type="Pfam" id="PF13231"/>
    </source>
</evidence>
<dbReference type="InterPro" id="IPR057168">
    <property type="entry name" value="DUF7846"/>
</dbReference>
<keyword evidence="7 8" id="KW-0472">Membrane</keyword>
<proteinExistence type="predicted"/>
<protein>
    <submittedName>
        <fullName evidence="11">Dolichyl-phosphate-mannose-protein mannosyltransferase</fullName>
    </submittedName>
</protein>
<reference evidence="11 12" key="1">
    <citation type="submission" date="2016-10" db="EMBL/GenBank/DDBJ databases">
        <authorList>
            <person name="de Groot N.N."/>
        </authorList>
    </citation>
    <scope>NUCLEOTIDE SEQUENCE [LARGE SCALE GENOMIC DNA]</scope>
    <source>
        <strain evidence="11 12">CGMCC 1.10331</strain>
    </source>
</reference>
<feature type="domain" description="DUF7846" evidence="10">
    <location>
        <begin position="520"/>
        <end position="697"/>
    </location>
</feature>
<dbReference type="EMBL" id="FNVN01000001">
    <property type="protein sequence ID" value="SEF53499.1"/>
    <property type="molecule type" value="Genomic_DNA"/>
</dbReference>
<evidence type="ECO:0000256" key="4">
    <source>
        <dbReference type="ARBA" id="ARBA00022679"/>
    </source>
</evidence>
<dbReference type="PANTHER" id="PTHR33908">
    <property type="entry name" value="MANNOSYLTRANSFERASE YKCB-RELATED"/>
    <property type="match status" value="1"/>
</dbReference>
<feature type="transmembrane region" description="Helical" evidence="8">
    <location>
        <begin position="53"/>
        <end position="71"/>
    </location>
</feature>
<evidence type="ECO:0000256" key="7">
    <source>
        <dbReference type="ARBA" id="ARBA00023136"/>
    </source>
</evidence>
<dbReference type="Proteomes" id="UP000236740">
    <property type="component" value="Unassembled WGS sequence"/>
</dbReference>
<feature type="transmembrane region" description="Helical" evidence="8">
    <location>
        <begin position="350"/>
        <end position="370"/>
    </location>
</feature>
<dbReference type="PANTHER" id="PTHR33908:SF11">
    <property type="entry name" value="MEMBRANE PROTEIN"/>
    <property type="match status" value="1"/>
</dbReference>
<evidence type="ECO:0000256" key="5">
    <source>
        <dbReference type="ARBA" id="ARBA00022692"/>
    </source>
</evidence>
<feature type="domain" description="Glycosyltransferase RgtA/B/C/D-like" evidence="9">
    <location>
        <begin position="147"/>
        <end position="256"/>
    </location>
</feature>
<dbReference type="AlphaFoldDB" id="A0A1H5SSF2"/>
<evidence type="ECO:0000256" key="2">
    <source>
        <dbReference type="ARBA" id="ARBA00022475"/>
    </source>
</evidence>
<comment type="subcellular location">
    <subcellularLocation>
        <location evidence="1">Cell membrane</location>
        <topology evidence="1">Multi-pass membrane protein</topology>
    </subcellularLocation>
</comment>
<feature type="transmembrane region" description="Helical" evidence="8">
    <location>
        <begin position="470"/>
        <end position="491"/>
    </location>
</feature>
<keyword evidence="3 11" id="KW-0328">Glycosyltransferase</keyword>
<keyword evidence="4 11" id="KW-0808">Transferase</keyword>
<accession>A0A1H5SSF2</accession>
<feature type="transmembrane region" description="Helical" evidence="8">
    <location>
        <begin position="240"/>
        <end position="261"/>
    </location>
</feature>
<dbReference type="Pfam" id="PF13231">
    <property type="entry name" value="PMT_2"/>
    <property type="match status" value="1"/>
</dbReference>
<keyword evidence="12" id="KW-1185">Reference proteome</keyword>
<organism evidence="11 12">
    <name type="scientific">Halobellus limi</name>
    <dbReference type="NCBI Taxonomy" id="699433"/>
    <lineage>
        <taxon>Archaea</taxon>
        <taxon>Methanobacteriati</taxon>
        <taxon>Methanobacteriota</taxon>
        <taxon>Stenosarchaea group</taxon>
        <taxon>Halobacteria</taxon>
        <taxon>Halobacteriales</taxon>
        <taxon>Haloferacaceae</taxon>
        <taxon>Halobellus</taxon>
    </lineage>
</organism>
<feature type="transmembrane region" description="Helical" evidence="8">
    <location>
        <begin position="147"/>
        <end position="165"/>
    </location>
</feature>
<dbReference type="InterPro" id="IPR038731">
    <property type="entry name" value="RgtA/B/C-like"/>
</dbReference>
<evidence type="ECO:0000256" key="6">
    <source>
        <dbReference type="ARBA" id="ARBA00022989"/>
    </source>
</evidence>
<evidence type="ECO:0000259" key="10">
    <source>
        <dbReference type="Pfam" id="PF25230"/>
    </source>
</evidence>
<evidence type="ECO:0000313" key="11">
    <source>
        <dbReference type="EMBL" id="SEF53499.1"/>
    </source>
</evidence>
<feature type="transmembrane region" description="Helical" evidence="8">
    <location>
        <begin position="391"/>
        <end position="414"/>
    </location>
</feature>
<gene>
    <name evidence="11" type="ORF">SAMN04488133_0065</name>
</gene>